<dbReference type="InterPro" id="IPR036388">
    <property type="entry name" value="WH-like_DNA-bd_sf"/>
</dbReference>
<dbReference type="Proteomes" id="UP000272474">
    <property type="component" value="Unassembled WGS sequence"/>
</dbReference>
<evidence type="ECO:0000313" key="7">
    <source>
        <dbReference type="Proteomes" id="UP000272474"/>
    </source>
</evidence>
<evidence type="ECO:0000256" key="1">
    <source>
        <dbReference type="ARBA" id="ARBA00022679"/>
    </source>
</evidence>
<comment type="caution">
    <text evidence="6">The sequence shown here is derived from an EMBL/GenBank/DDBJ whole genome shotgun (WGS) entry which is preliminary data.</text>
</comment>
<dbReference type="AlphaFoldDB" id="A0A3A9YW11"/>
<dbReference type="SUPFAM" id="SSF52172">
    <property type="entry name" value="CheY-like"/>
    <property type="match status" value="1"/>
</dbReference>
<organism evidence="6 7">
    <name type="scientific">Streptomyces hoynatensis</name>
    <dbReference type="NCBI Taxonomy" id="1141874"/>
    <lineage>
        <taxon>Bacteria</taxon>
        <taxon>Bacillati</taxon>
        <taxon>Actinomycetota</taxon>
        <taxon>Actinomycetes</taxon>
        <taxon>Kitasatosporales</taxon>
        <taxon>Streptomycetaceae</taxon>
        <taxon>Streptomyces</taxon>
    </lineage>
</organism>
<dbReference type="InterPro" id="IPR003018">
    <property type="entry name" value="GAF"/>
</dbReference>
<evidence type="ECO:0000256" key="3">
    <source>
        <dbReference type="ARBA" id="ARBA00023015"/>
    </source>
</evidence>
<dbReference type="SMART" id="SM01012">
    <property type="entry name" value="ANTAR"/>
    <property type="match status" value="1"/>
</dbReference>
<keyword evidence="1" id="KW-0808">Transferase</keyword>
<keyword evidence="2" id="KW-0418">Kinase</keyword>
<keyword evidence="3" id="KW-0805">Transcription regulation</keyword>
<reference evidence="6 7" key="1">
    <citation type="journal article" date="2014" name="Int. J. Syst. Evol. Microbiol.">
        <title>Streptomyces hoynatensis sp. nov., isolated from deep marine sediment.</title>
        <authorList>
            <person name="Veyisoglu A."/>
            <person name="Sahin N."/>
        </authorList>
    </citation>
    <scope>NUCLEOTIDE SEQUENCE [LARGE SCALE GENOMIC DNA]</scope>
    <source>
        <strain evidence="6 7">KCTC 29097</strain>
    </source>
</reference>
<dbReference type="Gene3D" id="3.30.450.40">
    <property type="match status" value="1"/>
</dbReference>
<dbReference type="EMBL" id="RBAL01000011">
    <property type="protein sequence ID" value="RKN40155.1"/>
    <property type="molecule type" value="Genomic_DNA"/>
</dbReference>
<proteinExistence type="predicted"/>
<gene>
    <name evidence="6" type="ORF">D7294_19370</name>
</gene>
<feature type="domain" description="ANTAR" evidence="5">
    <location>
        <begin position="147"/>
        <end position="208"/>
    </location>
</feature>
<dbReference type="Pfam" id="PF03861">
    <property type="entry name" value="ANTAR"/>
    <property type="match status" value="1"/>
</dbReference>
<dbReference type="Gene3D" id="1.10.10.10">
    <property type="entry name" value="Winged helix-like DNA-binding domain superfamily/Winged helix DNA-binding domain"/>
    <property type="match status" value="1"/>
</dbReference>
<evidence type="ECO:0000259" key="5">
    <source>
        <dbReference type="PROSITE" id="PS50921"/>
    </source>
</evidence>
<evidence type="ECO:0000313" key="6">
    <source>
        <dbReference type="EMBL" id="RKN40155.1"/>
    </source>
</evidence>
<dbReference type="InterPro" id="IPR011006">
    <property type="entry name" value="CheY-like_superfamily"/>
</dbReference>
<keyword evidence="7" id="KW-1185">Reference proteome</keyword>
<dbReference type="InterPro" id="IPR029016">
    <property type="entry name" value="GAF-like_dom_sf"/>
</dbReference>
<dbReference type="OrthoDB" id="4929862at2"/>
<dbReference type="Pfam" id="PF13185">
    <property type="entry name" value="GAF_2"/>
    <property type="match status" value="1"/>
</dbReference>
<sequence length="225" mass="24026">MLVTLAERAAACAPAACGAVTTLSYEEGGEPGPAEAEPPSAVTHPDLAALVDVQWEEGEGPIPTAIRTGEPAVAEDLLGEERWPAYRTAALAAGLRSSTTLPFRRDGMTVTVTLCGFRPGFLDEQTRTAATLVGDLAAQALLRDHQWKQARTEAEQLDNALRSRPVVDQACGILMHILGCDADAAFALLRRRSQRTNTRLLDLAHEVVRTRGRGFDAAFPAAGTR</sequence>
<evidence type="ECO:0000256" key="2">
    <source>
        <dbReference type="ARBA" id="ARBA00022777"/>
    </source>
</evidence>
<keyword evidence="4" id="KW-0804">Transcription</keyword>
<dbReference type="InterPro" id="IPR005561">
    <property type="entry name" value="ANTAR"/>
</dbReference>
<evidence type="ECO:0000256" key="4">
    <source>
        <dbReference type="ARBA" id="ARBA00023163"/>
    </source>
</evidence>
<accession>A0A3A9YW11</accession>
<dbReference type="GO" id="GO:0016301">
    <property type="term" value="F:kinase activity"/>
    <property type="evidence" value="ECO:0007669"/>
    <property type="project" value="UniProtKB-KW"/>
</dbReference>
<dbReference type="GO" id="GO:0003723">
    <property type="term" value="F:RNA binding"/>
    <property type="evidence" value="ECO:0007669"/>
    <property type="project" value="InterPro"/>
</dbReference>
<dbReference type="SUPFAM" id="SSF55781">
    <property type="entry name" value="GAF domain-like"/>
    <property type="match status" value="1"/>
</dbReference>
<name>A0A3A9YW11_9ACTN</name>
<dbReference type="PROSITE" id="PS50921">
    <property type="entry name" value="ANTAR"/>
    <property type="match status" value="1"/>
</dbReference>
<protein>
    <submittedName>
        <fullName evidence="6">ANTAR domain-containing protein</fullName>
    </submittedName>
</protein>